<organism evidence="1 2">
    <name type="scientific">Halocaridina rubra</name>
    <name type="common">Hawaiian red shrimp</name>
    <dbReference type="NCBI Taxonomy" id="373956"/>
    <lineage>
        <taxon>Eukaryota</taxon>
        <taxon>Metazoa</taxon>
        <taxon>Ecdysozoa</taxon>
        <taxon>Arthropoda</taxon>
        <taxon>Crustacea</taxon>
        <taxon>Multicrustacea</taxon>
        <taxon>Malacostraca</taxon>
        <taxon>Eumalacostraca</taxon>
        <taxon>Eucarida</taxon>
        <taxon>Decapoda</taxon>
        <taxon>Pleocyemata</taxon>
        <taxon>Caridea</taxon>
        <taxon>Atyoidea</taxon>
        <taxon>Atyidae</taxon>
        <taxon>Halocaridina</taxon>
    </lineage>
</organism>
<dbReference type="AlphaFoldDB" id="A0AAN8X9X9"/>
<proteinExistence type="predicted"/>
<protein>
    <submittedName>
        <fullName evidence="1">Uncharacterized protein</fullName>
    </submittedName>
</protein>
<evidence type="ECO:0000313" key="1">
    <source>
        <dbReference type="EMBL" id="KAK7074870.1"/>
    </source>
</evidence>
<accession>A0AAN8X9X9</accession>
<name>A0AAN8X9X9_HALRR</name>
<sequence>MTHDLDLIVYPPVGVTLCRPSLNVNGRDMSCVLGGDWYHGERFMWFNMSRLVYEVNADGVYARLTLLGLTNTGNEPKDSHHSTIVVNFPVEIPTGFASDIIKAELWGSGSSGTLLTSSELTLANFATPPAVAAPGTTEMSFSMIPAEFSEDRLGIIELEIQVPPTTSHDVKVTLTGSADLLVCASHVVYVGEFMPCLNGTLAIHTISSDLAGVEVDLGRVCYVEQTVAGFRDMDKVRIQVAFVPSAATAPASFSADIMYDGTQKGNIMSPTIPPVPSLPVENRTAFVSFAAFNRNFTAVKENNTAFFNVSLPGGTSIPVKIKLRAFPSYTRPSMTISNVQYVYTGRGAACSQTTIQETISNILPTDYVSSHNDSMELDTIEIDFGFLSNAGLGELTYNDPPEYHVFTLSVDAVLNDAQWNDNNAYVGVKMEITSGGAGEVTFGDATIQVQHLPTDLPVLDTSLIVENPTNVFTTEDDVKFIFQLSHLPESMAEPAEVTLMFHLPYGGYLTYNYFNATGVVPKVSLSLDKLRLMTTYTDVRFFDTSEVTLVFSVNPENNRHFGIEPYAMTIPHELRVRLARRLHVDGYE</sequence>
<gene>
    <name evidence="1" type="ORF">SK128_024609</name>
</gene>
<dbReference type="Proteomes" id="UP001381693">
    <property type="component" value="Unassembled WGS sequence"/>
</dbReference>
<dbReference type="EMBL" id="JAXCGZ010011425">
    <property type="protein sequence ID" value="KAK7074870.1"/>
    <property type="molecule type" value="Genomic_DNA"/>
</dbReference>
<comment type="caution">
    <text evidence="1">The sequence shown here is derived from an EMBL/GenBank/DDBJ whole genome shotgun (WGS) entry which is preliminary data.</text>
</comment>
<keyword evidence="2" id="KW-1185">Reference proteome</keyword>
<reference evidence="1 2" key="1">
    <citation type="submission" date="2023-11" db="EMBL/GenBank/DDBJ databases">
        <title>Halocaridina rubra genome assembly.</title>
        <authorList>
            <person name="Smith C."/>
        </authorList>
    </citation>
    <scope>NUCLEOTIDE SEQUENCE [LARGE SCALE GENOMIC DNA]</scope>
    <source>
        <strain evidence="1">EP-1</strain>
        <tissue evidence="1">Whole</tissue>
    </source>
</reference>
<evidence type="ECO:0000313" key="2">
    <source>
        <dbReference type="Proteomes" id="UP001381693"/>
    </source>
</evidence>